<evidence type="ECO:0000259" key="17">
    <source>
        <dbReference type="Pfam" id="PF02775"/>
    </source>
</evidence>
<evidence type="ECO:0000256" key="5">
    <source>
        <dbReference type="ARBA" id="ARBA00022605"/>
    </source>
</evidence>
<dbReference type="FunFam" id="3.40.50.1220:FF:000008">
    <property type="entry name" value="Acetolactate synthase"/>
    <property type="match status" value="1"/>
</dbReference>
<evidence type="ECO:0000259" key="18">
    <source>
        <dbReference type="Pfam" id="PF02776"/>
    </source>
</evidence>
<dbReference type="SUPFAM" id="SSF52467">
    <property type="entry name" value="DHS-like NAD/FAD-binding domain"/>
    <property type="match status" value="1"/>
</dbReference>
<organism evidence="19 20">
    <name type="scientific">Pseudonocardia ammonioxydans</name>
    <dbReference type="NCBI Taxonomy" id="260086"/>
    <lineage>
        <taxon>Bacteria</taxon>
        <taxon>Bacillati</taxon>
        <taxon>Actinomycetota</taxon>
        <taxon>Actinomycetes</taxon>
        <taxon>Pseudonocardiales</taxon>
        <taxon>Pseudonocardiaceae</taxon>
        <taxon>Pseudonocardia</taxon>
    </lineage>
</organism>
<dbReference type="Gene3D" id="3.40.50.1220">
    <property type="entry name" value="TPP-binding domain"/>
    <property type="match status" value="1"/>
</dbReference>
<dbReference type="Proteomes" id="UP000199614">
    <property type="component" value="Unassembled WGS sequence"/>
</dbReference>
<comment type="pathway">
    <text evidence="1 14">Amino-acid biosynthesis; L-isoleucine biosynthesis; L-isoleucine from 2-oxobutanoate: step 1/4.</text>
</comment>
<name>A0A1I5CMQ2_PSUAM</name>
<dbReference type="PANTHER" id="PTHR18968">
    <property type="entry name" value="THIAMINE PYROPHOSPHATE ENZYMES"/>
    <property type="match status" value="1"/>
</dbReference>
<keyword evidence="6" id="KW-0285">Flavoprotein</keyword>
<evidence type="ECO:0000256" key="11">
    <source>
        <dbReference type="ARBA" id="ARBA00023052"/>
    </source>
</evidence>
<evidence type="ECO:0000256" key="1">
    <source>
        <dbReference type="ARBA" id="ARBA00004974"/>
    </source>
</evidence>
<proteinExistence type="inferred from homology"/>
<dbReference type="SUPFAM" id="SSF52518">
    <property type="entry name" value="Thiamin diphosphate-binding fold (THDP-binding)"/>
    <property type="match status" value="2"/>
</dbReference>
<evidence type="ECO:0000256" key="12">
    <source>
        <dbReference type="ARBA" id="ARBA00023304"/>
    </source>
</evidence>
<feature type="domain" description="Thiamine pyrophosphate enzyme central" evidence="16">
    <location>
        <begin position="237"/>
        <end position="372"/>
    </location>
</feature>
<dbReference type="CDD" id="cd02015">
    <property type="entry name" value="TPP_AHAS"/>
    <property type="match status" value="1"/>
</dbReference>
<evidence type="ECO:0000313" key="20">
    <source>
        <dbReference type="Proteomes" id="UP000199614"/>
    </source>
</evidence>
<comment type="cofactor">
    <cofactor evidence="14">
        <name>thiamine diphosphate</name>
        <dbReference type="ChEBI" id="CHEBI:58937"/>
    </cofactor>
    <text evidence="14">Binds 1 thiamine pyrophosphate per subunit.</text>
</comment>
<protein>
    <recommendedName>
        <fullName evidence="4 14">Acetolactate synthase</fullName>
        <ecNumber evidence="4 14">2.2.1.6</ecNumber>
    </recommendedName>
</protein>
<dbReference type="STRING" id="260086.SAMN05216207_102383"/>
<evidence type="ECO:0000256" key="4">
    <source>
        <dbReference type="ARBA" id="ARBA00013145"/>
    </source>
</evidence>
<dbReference type="GO" id="GO:0003984">
    <property type="term" value="F:acetolactate synthase activity"/>
    <property type="evidence" value="ECO:0007669"/>
    <property type="project" value="UniProtKB-EC"/>
</dbReference>
<dbReference type="Gene3D" id="3.40.50.970">
    <property type="match status" value="2"/>
</dbReference>
<evidence type="ECO:0000256" key="9">
    <source>
        <dbReference type="ARBA" id="ARBA00022827"/>
    </source>
</evidence>
<evidence type="ECO:0000256" key="15">
    <source>
        <dbReference type="SAM" id="MobiDB-lite"/>
    </source>
</evidence>
<dbReference type="GO" id="GO:0000287">
    <property type="term" value="F:magnesium ion binding"/>
    <property type="evidence" value="ECO:0007669"/>
    <property type="project" value="UniProtKB-UniRule"/>
</dbReference>
<evidence type="ECO:0000256" key="7">
    <source>
        <dbReference type="ARBA" id="ARBA00022679"/>
    </source>
</evidence>
<dbReference type="NCBIfam" id="NF005860">
    <property type="entry name" value="PRK07789.1"/>
    <property type="match status" value="1"/>
</dbReference>
<reference evidence="19 20" key="1">
    <citation type="submission" date="2016-10" db="EMBL/GenBank/DDBJ databases">
        <authorList>
            <person name="de Groot N.N."/>
        </authorList>
    </citation>
    <scope>NUCLEOTIDE SEQUENCE [LARGE SCALE GENOMIC DNA]</scope>
    <source>
        <strain evidence="19 20">CGMCC 4.1877</strain>
    </source>
</reference>
<dbReference type="Pfam" id="PF00205">
    <property type="entry name" value="TPP_enzyme_M"/>
    <property type="match status" value="1"/>
</dbReference>
<evidence type="ECO:0000259" key="16">
    <source>
        <dbReference type="Pfam" id="PF00205"/>
    </source>
</evidence>
<feature type="domain" description="Thiamine pyrophosphate enzyme N-terminal TPP-binding" evidence="18">
    <location>
        <begin position="47"/>
        <end position="162"/>
    </location>
</feature>
<dbReference type="InterPro" id="IPR029061">
    <property type="entry name" value="THDP-binding"/>
</dbReference>
<dbReference type="Pfam" id="PF02775">
    <property type="entry name" value="TPP_enzyme_C"/>
    <property type="match status" value="1"/>
</dbReference>
<dbReference type="NCBIfam" id="TIGR00118">
    <property type="entry name" value="acolac_lg"/>
    <property type="match status" value="1"/>
</dbReference>
<dbReference type="FunFam" id="3.40.50.970:FF:000007">
    <property type="entry name" value="Acetolactate synthase"/>
    <property type="match status" value="1"/>
</dbReference>
<comment type="similarity">
    <text evidence="3 14">Belongs to the TPP enzyme family.</text>
</comment>
<feature type="region of interest" description="Disordered" evidence="15">
    <location>
        <begin position="1"/>
        <end position="44"/>
    </location>
</feature>
<accession>A0A1I5CMQ2</accession>
<keyword evidence="12 14" id="KW-0100">Branched-chain amino acid biosynthesis</keyword>
<feature type="domain" description="Thiamine pyrophosphate enzyme TPP-binding" evidence="17">
    <location>
        <begin position="436"/>
        <end position="589"/>
    </location>
</feature>
<keyword evidence="8 14" id="KW-0479">Metal-binding</keyword>
<evidence type="ECO:0000256" key="14">
    <source>
        <dbReference type="RuleBase" id="RU003591"/>
    </source>
</evidence>
<gene>
    <name evidence="19" type="ORF">SAMN05216207_102383</name>
</gene>
<evidence type="ECO:0000256" key="8">
    <source>
        <dbReference type="ARBA" id="ARBA00022723"/>
    </source>
</evidence>
<dbReference type="InterPro" id="IPR039368">
    <property type="entry name" value="AHAS_TPP"/>
</dbReference>
<dbReference type="PANTHER" id="PTHR18968:SF13">
    <property type="entry name" value="ACETOLACTATE SYNTHASE CATALYTIC SUBUNIT, MITOCHONDRIAL"/>
    <property type="match status" value="1"/>
</dbReference>
<dbReference type="EMBL" id="FOUY01000023">
    <property type="protein sequence ID" value="SFN88279.1"/>
    <property type="molecule type" value="Genomic_DNA"/>
</dbReference>
<dbReference type="FunFam" id="3.40.50.970:FF:000016">
    <property type="entry name" value="Acetolactate synthase"/>
    <property type="match status" value="1"/>
</dbReference>
<sequence>MTTAPSRSGSAGPKPGPPPGRSAAPRTDAPGRSDATVPGPRIVDEPMTGAQSLVRSLEEIGCEVVFGLPGGTILPAYDPLLDSTKVRHILVRHEQGAGHAATGYAQATGKVGVCMATSGPGATNLVTPIADAHMDSVPLVAITGQQTRPLIGTDAFQEADITGITMPVTKHNVLVTEATEIPRAIAEAFHLASTGRPGPVLVDIPKDVLQEQTTFSWPPELQLPGYRPTTRPHGKQIREAARLIRESAKPVLYVGGGVLKAEAAEELRALAELTGAPVVTTLMARGVFPDSHPQHLGMPGMHGTVAAVASMQRADLLVALGSRFDDRVTGRLESFAPEAKVVHADIDPAEISKNRRADVPIVGDCKEVIAELIEAVRADHAEHGAPDLSAWWKQMGGLRDRYPLGYGEPADGSLSPEYVIERIGAIAGPDAVYAAGVGQHQMWAAQFVRYEKPRTWLNSGGLGTMGYAVPAAMGAKVGEPDTVVWCIDGDGCFQMTNQELATCAIEGIPIKVAVINNGNLGMVRQWQNLFYGERYSNTDLKTHKLRIPDFPMLAEAMGCVGLRVESAEDVDRVIHQAMEINDRPVVVEFVVGADAQVWPMVAAGTSNDEIKVARDIRPEFENDDLAASVDEVAEMTEQALSDAETDR</sequence>
<evidence type="ECO:0000256" key="6">
    <source>
        <dbReference type="ARBA" id="ARBA00022630"/>
    </source>
</evidence>
<keyword evidence="7 14" id="KW-0808">Transferase</keyword>
<evidence type="ECO:0000256" key="3">
    <source>
        <dbReference type="ARBA" id="ARBA00007812"/>
    </source>
</evidence>
<dbReference type="InterPro" id="IPR012001">
    <property type="entry name" value="Thiamin_PyroP_enz_TPP-bd_dom"/>
</dbReference>
<dbReference type="GO" id="GO:0009097">
    <property type="term" value="P:isoleucine biosynthetic process"/>
    <property type="evidence" value="ECO:0007669"/>
    <property type="project" value="UniProtKB-UniPathway"/>
</dbReference>
<evidence type="ECO:0000313" key="19">
    <source>
        <dbReference type="EMBL" id="SFN88279.1"/>
    </source>
</evidence>
<keyword evidence="20" id="KW-1185">Reference proteome</keyword>
<feature type="compositionally biased region" description="Low complexity" evidence="15">
    <location>
        <begin position="1"/>
        <end position="13"/>
    </location>
</feature>
<dbReference type="InterPro" id="IPR012846">
    <property type="entry name" value="Acetolactate_synth_lsu"/>
</dbReference>
<dbReference type="UniPathway" id="UPA00049">
    <property type="reaction ID" value="UER00059"/>
</dbReference>
<keyword evidence="10 14" id="KW-0460">Magnesium</keyword>
<dbReference type="GO" id="GO:0009099">
    <property type="term" value="P:L-valine biosynthetic process"/>
    <property type="evidence" value="ECO:0007669"/>
    <property type="project" value="UniProtKB-UniPathway"/>
</dbReference>
<dbReference type="GO" id="GO:0005948">
    <property type="term" value="C:acetolactate synthase complex"/>
    <property type="evidence" value="ECO:0007669"/>
    <property type="project" value="TreeGrafter"/>
</dbReference>
<evidence type="ECO:0000256" key="13">
    <source>
        <dbReference type="ARBA" id="ARBA00048670"/>
    </source>
</evidence>
<dbReference type="AlphaFoldDB" id="A0A1I5CMQ2"/>
<evidence type="ECO:0000256" key="2">
    <source>
        <dbReference type="ARBA" id="ARBA00005025"/>
    </source>
</evidence>
<comment type="cofactor">
    <cofactor evidence="14">
        <name>Mg(2+)</name>
        <dbReference type="ChEBI" id="CHEBI:18420"/>
    </cofactor>
    <text evidence="14">Binds 1 Mg(2+) ion per subunit.</text>
</comment>
<dbReference type="InterPro" id="IPR011766">
    <property type="entry name" value="TPP_enzyme_TPP-bd"/>
</dbReference>
<dbReference type="Pfam" id="PF02776">
    <property type="entry name" value="TPP_enzyme_N"/>
    <property type="match status" value="1"/>
</dbReference>
<dbReference type="GO" id="GO:0030976">
    <property type="term" value="F:thiamine pyrophosphate binding"/>
    <property type="evidence" value="ECO:0007669"/>
    <property type="project" value="UniProtKB-UniRule"/>
</dbReference>
<dbReference type="InterPro" id="IPR000399">
    <property type="entry name" value="TPP-bd_CS"/>
</dbReference>
<comment type="catalytic activity">
    <reaction evidence="13 14">
        <text>2 pyruvate + H(+) = (2S)-2-acetolactate + CO2</text>
        <dbReference type="Rhea" id="RHEA:25249"/>
        <dbReference type="ChEBI" id="CHEBI:15361"/>
        <dbReference type="ChEBI" id="CHEBI:15378"/>
        <dbReference type="ChEBI" id="CHEBI:16526"/>
        <dbReference type="ChEBI" id="CHEBI:58476"/>
        <dbReference type="EC" id="2.2.1.6"/>
    </reaction>
</comment>
<comment type="pathway">
    <text evidence="2 14">Amino-acid biosynthesis; L-valine biosynthesis; L-valine from pyruvate: step 1/4.</text>
</comment>
<dbReference type="InterPro" id="IPR045229">
    <property type="entry name" value="TPP_enz"/>
</dbReference>
<keyword evidence="5 14" id="KW-0028">Amino-acid biosynthesis</keyword>
<dbReference type="PROSITE" id="PS00187">
    <property type="entry name" value="TPP_ENZYMES"/>
    <property type="match status" value="1"/>
</dbReference>
<dbReference type="InterPro" id="IPR029035">
    <property type="entry name" value="DHS-like_NAD/FAD-binding_dom"/>
</dbReference>
<dbReference type="InterPro" id="IPR012000">
    <property type="entry name" value="Thiamin_PyroP_enz_cen_dom"/>
</dbReference>
<evidence type="ECO:0000256" key="10">
    <source>
        <dbReference type="ARBA" id="ARBA00022842"/>
    </source>
</evidence>
<keyword evidence="11 14" id="KW-0786">Thiamine pyrophosphate</keyword>
<dbReference type="UniPathway" id="UPA00047">
    <property type="reaction ID" value="UER00055"/>
</dbReference>
<keyword evidence="9" id="KW-0274">FAD</keyword>
<dbReference type="CDD" id="cd07035">
    <property type="entry name" value="TPP_PYR_POX_like"/>
    <property type="match status" value="1"/>
</dbReference>
<dbReference type="GO" id="GO:0050660">
    <property type="term" value="F:flavin adenine dinucleotide binding"/>
    <property type="evidence" value="ECO:0007669"/>
    <property type="project" value="InterPro"/>
</dbReference>
<dbReference type="EC" id="2.2.1.6" evidence="4 14"/>
<dbReference type="OrthoDB" id="4494979at2"/>